<proteinExistence type="predicted"/>
<dbReference type="PANTHER" id="PTHR48100">
    <property type="entry name" value="BROAD-SPECIFICITY PHOSPHATASE YOR283W-RELATED"/>
    <property type="match status" value="1"/>
</dbReference>
<dbReference type="Pfam" id="PF00300">
    <property type="entry name" value="His_Phos_1"/>
    <property type="match status" value="1"/>
</dbReference>
<sequence length="245" mass="26525">MPPTLILIRHAQALHNETKDYSIRDPDLTELGQNQCLALRKGLMEDPLAQEAGLIVVSPMRRTIQTALRSLDWLIEKGVKIEADAGWQENSAKPCDTGSPASKLAEEFPGVDFSALDPVFPDKTSPAASHHHFGRAALLARARAALGRLYARPEKVIVVVSHSGFLRLAVTGCYYFNADYRVFDFGPRQGSATDHNGGGGEAYSLVQHPSTKEKGGGLGWSWTQEVVLGSDLPDDAVPDELPPAS</sequence>
<dbReference type="PANTHER" id="PTHR48100:SF24">
    <property type="entry name" value="PHOSPHOGLYCERATE MUTASE"/>
    <property type="match status" value="1"/>
</dbReference>
<reference evidence="2 3" key="1">
    <citation type="submission" date="2018-06" db="EMBL/GenBank/DDBJ databases">
        <title>Complete Genomes of Monosporascus.</title>
        <authorList>
            <person name="Robinson A.J."/>
            <person name="Natvig D.O."/>
        </authorList>
    </citation>
    <scope>NUCLEOTIDE SEQUENCE [LARGE SCALE GENOMIC DNA]</scope>
    <source>
        <strain evidence="2 3">CBS 609.92</strain>
    </source>
</reference>
<protein>
    <recommendedName>
        <fullName evidence="4">Phosphoglycerate mutase-like protein</fullName>
    </recommendedName>
</protein>
<dbReference type="InterPro" id="IPR050275">
    <property type="entry name" value="PGM_Phosphatase"/>
</dbReference>
<dbReference type="InterPro" id="IPR013078">
    <property type="entry name" value="His_Pase_superF_clade-1"/>
</dbReference>
<gene>
    <name evidence="2" type="ORF">DL762_007541</name>
</gene>
<dbReference type="Proteomes" id="UP000294003">
    <property type="component" value="Unassembled WGS sequence"/>
</dbReference>
<organism evidence="2 3">
    <name type="scientific">Monosporascus cannonballus</name>
    <dbReference type="NCBI Taxonomy" id="155416"/>
    <lineage>
        <taxon>Eukaryota</taxon>
        <taxon>Fungi</taxon>
        <taxon>Dikarya</taxon>
        <taxon>Ascomycota</taxon>
        <taxon>Pezizomycotina</taxon>
        <taxon>Sordariomycetes</taxon>
        <taxon>Xylariomycetidae</taxon>
        <taxon>Xylariales</taxon>
        <taxon>Xylariales incertae sedis</taxon>
        <taxon>Monosporascus</taxon>
    </lineage>
</organism>
<evidence type="ECO:0000256" key="1">
    <source>
        <dbReference type="SAM" id="MobiDB-lite"/>
    </source>
</evidence>
<evidence type="ECO:0000313" key="2">
    <source>
        <dbReference type="EMBL" id="RYO80639.1"/>
    </source>
</evidence>
<accession>A0ABY0GYU1</accession>
<evidence type="ECO:0008006" key="4">
    <source>
        <dbReference type="Google" id="ProtNLM"/>
    </source>
</evidence>
<evidence type="ECO:0000313" key="3">
    <source>
        <dbReference type="Proteomes" id="UP000294003"/>
    </source>
</evidence>
<feature type="region of interest" description="Disordered" evidence="1">
    <location>
        <begin position="192"/>
        <end position="218"/>
    </location>
</feature>
<comment type="caution">
    <text evidence="2">The sequence shown here is derived from an EMBL/GenBank/DDBJ whole genome shotgun (WGS) entry which is preliminary data.</text>
</comment>
<dbReference type="SMART" id="SM00855">
    <property type="entry name" value="PGAM"/>
    <property type="match status" value="1"/>
</dbReference>
<dbReference type="SUPFAM" id="SSF53254">
    <property type="entry name" value="Phosphoglycerate mutase-like"/>
    <property type="match status" value="1"/>
</dbReference>
<dbReference type="Gene3D" id="3.40.50.1240">
    <property type="entry name" value="Phosphoglycerate mutase-like"/>
    <property type="match status" value="1"/>
</dbReference>
<keyword evidence="3" id="KW-1185">Reference proteome</keyword>
<dbReference type="EMBL" id="QJNS01000282">
    <property type="protein sequence ID" value="RYO80639.1"/>
    <property type="molecule type" value="Genomic_DNA"/>
</dbReference>
<dbReference type="InterPro" id="IPR029033">
    <property type="entry name" value="His_PPase_superfam"/>
</dbReference>
<name>A0ABY0GYU1_9PEZI</name>
<dbReference type="CDD" id="cd07067">
    <property type="entry name" value="HP_PGM_like"/>
    <property type="match status" value="1"/>
</dbReference>